<protein>
    <recommendedName>
        <fullName evidence="2 6">Malonyl CoA-acyl carrier protein transacylase</fullName>
        <ecNumber evidence="1 6">2.3.1.39</ecNumber>
    </recommendedName>
</protein>
<evidence type="ECO:0000256" key="2">
    <source>
        <dbReference type="ARBA" id="ARBA00018953"/>
    </source>
</evidence>
<dbReference type="SUPFAM" id="SSF52151">
    <property type="entry name" value="FabD/lysophospholipase-like"/>
    <property type="match status" value="1"/>
</dbReference>
<dbReference type="SMART" id="SM00827">
    <property type="entry name" value="PKS_AT"/>
    <property type="match status" value="1"/>
</dbReference>
<evidence type="ECO:0000256" key="5">
    <source>
        <dbReference type="ARBA" id="ARBA00048462"/>
    </source>
</evidence>
<comment type="catalytic activity">
    <reaction evidence="5 6">
        <text>holo-[ACP] + malonyl-CoA = malonyl-[ACP] + CoA</text>
        <dbReference type="Rhea" id="RHEA:41792"/>
        <dbReference type="Rhea" id="RHEA-COMP:9623"/>
        <dbReference type="Rhea" id="RHEA-COMP:9685"/>
        <dbReference type="ChEBI" id="CHEBI:57287"/>
        <dbReference type="ChEBI" id="CHEBI:57384"/>
        <dbReference type="ChEBI" id="CHEBI:64479"/>
        <dbReference type="ChEBI" id="CHEBI:78449"/>
        <dbReference type="EC" id="2.3.1.39"/>
    </reaction>
</comment>
<dbReference type="Proteomes" id="UP001215503">
    <property type="component" value="Unassembled WGS sequence"/>
</dbReference>
<dbReference type="InterPro" id="IPR001227">
    <property type="entry name" value="Ac_transferase_dom_sf"/>
</dbReference>
<dbReference type="InterPro" id="IPR014043">
    <property type="entry name" value="Acyl_transferase_dom"/>
</dbReference>
<dbReference type="NCBIfam" id="TIGR00128">
    <property type="entry name" value="fabD"/>
    <property type="match status" value="1"/>
</dbReference>
<reference evidence="8 9" key="1">
    <citation type="submission" date="2023-03" db="EMBL/GenBank/DDBJ databases">
        <title>Fodinicurvata sp. CAU 1616 isolated from sea sendiment.</title>
        <authorList>
            <person name="Kim W."/>
        </authorList>
    </citation>
    <scope>NUCLEOTIDE SEQUENCE [LARGE SCALE GENOMIC DNA]</scope>
    <source>
        <strain evidence="8 9">CAU 1616</strain>
    </source>
</reference>
<name>A0ABT5YN02_9PROT</name>
<dbReference type="SUPFAM" id="SSF55048">
    <property type="entry name" value="Probable ACP-binding domain of malonyl-CoA ACP transacylase"/>
    <property type="match status" value="1"/>
</dbReference>
<evidence type="ECO:0000256" key="6">
    <source>
        <dbReference type="PIRNR" id="PIRNR000446"/>
    </source>
</evidence>
<dbReference type="InterPro" id="IPR016035">
    <property type="entry name" value="Acyl_Trfase/lysoPLipase"/>
</dbReference>
<dbReference type="InterPro" id="IPR016036">
    <property type="entry name" value="Malonyl_transacylase_ACP-bd"/>
</dbReference>
<dbReference type="InterPro" id="IPR004410">
    <property type="entry name" value="Malonyl_CoA-ACP_transAc_FabD"/>
</dbReference>
<dbReference type="InterPro" id="IPR050858">
    <property type="entry name" value="Mal-CoA-ACP_Trans/PKS_FabD"/>
</dbReference>
<dbReference type="GO" id="GO:0004314">
    <property type="term" value="F:[acyl-carrier-protein] S-malonyltransferase activity"/>
    <property type="evidence" value="ECO:0007669"/>
    <property type="project" value="UniProtKB-EC"/>
</dbReference>
<evidence type="ECO:0000313" key="8">
    <source>
        <dbReference type="EMBL" id="MDF2096320.1"/>
    </source>
</evidence>
<keyword evidence="9" id="KW-1185">Reference proteome</keyword>
<accession>A0ABT5YN02</accession>
<dbReference type="PANTHER" id="PTHR42681">
    <property type="entry name" value="MALONYL-COA-ACYL CARRIER PROTEIN TRANSACYLASE, MITOCHONDRIAL"/>
    <property type="match status" value="1"/>
</dbReference>
<evidence type="ECO:0000313" key="9">
    <source>
        <dbReference type="Proteomes" id="UP001215503"/>
    </source>
</evidence>
<feature type="domain" description="Malonyl-CoA:ACP transacylase (MAT)" evidence="7">
    <location>
        <begin position="6"/>
        <end position="309"/>
    </location>
</feature>
<dbReference type="EC" id="2.3.1.39" evidence="1 6"/>
<comment type="similarity">
    <text evidence="6">Belongs to the fabD family.</text>
</comment>
<sequence length="318" mass="33100">MQRAFVFPGQGSQAVGMGRGLAEAFPAARLVFEEVDDALGQHLSKLMFEGPESELTLTENAQPALMATSLAVARTLESEGNFTLAEKAQCVAGHSLGEYSALAAAGSLALADSARLLKRRGQAMQTAVPVGEGAMAALLGLDLDAAKEVAQAASLGLEGQSEVCAAANDNAPGQVVVSGHRTAVERAVTLAGERGAKRAVMLPVSAPFHCLLMAPAADAMAEALAETTLAPPSIPLIANVTAAAVQEPERIRRLLVEQVTAMVRWRESVEAMKAQGVEQLVELGAGKVLSGLTRRIDRDLKGTALNEPADIESFLQSL</sequence>
<evidence type="ECO:0000256" key="3">
    <source>
        <dbReference type="ARBA" id="ARBA00022679"/>
    </source>
</evidence>
<comment type="caution">
    <text evidence="8">The sequence shown here is derived from an EMBL/GenBank/DDBJ whole genome shotgun (WGS) entry which is preliminary data.</text>
</comment>
<dbReference type="RefSeq" id="WP_275822612.1">
    <property type="nucleotide sequence ID" value="NZ_JARHUD010000005.1"/>
</dbReference>
<organism evidence="8 9">
    <name type="scientific">Aquibaculum arenosum</name>
    <dbReference type="NCBI Taxonomy" id="3032591"/>
    <lineage>
        <taxon>Bacteria</taxon>
        <taxon>Pseudomonadati</taxon>
        <taxon>Pseudomonadota</taxon>
        <taxon>Alphaproteobacteria</taxon>
        <taxon>Rhodospirillales</taxon>
        <taxon>Rhodovibrionaceae</taxon>
        <taxon>Aquibaculum</taxon>
    </lineage>
</organism>
<proteinExistence type="inferred from homology"/>
<keyword evidence="3 6" id="KW-0808">Transferase</keyword>
<dbReference type="Gene3D" id="3.40.366.10">
    <property type="entry name" value="Malonyl-Coenzyme A Acyl Carrier Protein, domain 2"/>
    <property type="match status" value="1"/>
</dbReference>
<gene>
    <name evidence="8" type="primary">fabD</name>
    <name evidence="8" type="ORF">P2G67_10065</name>
</gene>
<dbReference type="EMBL" id="JARHUD010000005">
    <property type="protein sequence ID" value="MDF2096320.1"/>
    <property type="molecule type" value="Genomic_DNA"/>
</dbReference>
<dbReference type="PANTHER" id="PTHR42681:SF1">
    <property type="entry name" value="MALONYL-COA-ACYL CARRIER PROTEIN TRANSACYLASE, MITOCHONDRIAL"/>
    <property type="match status" value="1"/>
</dbReference>
<evidence type="ECO:0000256" key="1">
    <source>
        <dbReference type="ARBA" id="ARBA00013258"/>
    </source>
</evidence>
<dbReference type="Gene3D" id="3.30.70.250">
    <property type="entry name" value="Malonyl-CoA ACP transacylase, ACP-binding"/>
    <property type="match status" value="1"/>
</dbReference>
<dbReference type="Pfam" id="PF00698">
    <property type="entry name" value="Acyl_transf_1"/>
    <property type="match status" value="1"/>
</dbReference>
<evidence type="ECO:0000256" key="4">
    <source>
        <dbReference type="ARBA" id="ARBA00023315"/>
    </source>
</evidence>
<dbReference type="PIRSF" id="PIRSF000446">
    <property type="entry name" value="Mct"/>
    <property type="match status" value="1"/>
</dbReference>
<evidence type="ECO:0000259" key="7">
    <source>
        <dbReference type="SMART" id="SM00827"/>
    </source>
</evidence>
<dbReference type="InterPro" id="IPR024925">
    <property type="entry name" value="Malonyl_CoA-ACP_transAc"/>
</dbReference>
<keyword evidence="4 6" id="KW-0012">Acyltransferase</keyword>